<evidence type="ECO:0000259" key="1">
    <source>
        <dbReference type="Pfam" id="PF13546"/>
    </source>
</evidence>
<feature type="domain" description="Transposase IS701-like DDE" evidence="1">
    <location>
        <begin position="54"/>
        <end position="193"/>
    </location>
</feature>
<sequence length="211" mass="23383">MNVPKVVAEDYIQFLVASAGAVSGTEAARVHLVGGLVTHDSFTRLLHLLEPDASALWQEVWALIEPAAGVLVLDDTTLNKPYARHMGLVTRHWSGKHHAVVQGINLLTLLWSNGQRLVPIDYCLYDKGQDQLTKNDHFRALLDAAYRRGLAPGCVLFDSWYASLANLKHVPVLAWRWLTRLKSNRLVRLGDGPLAAAKLVDYSAETNLSEL</sequence>
<dbReference type="Proteomes" id="UP001500454">
    <property type="component" value="Unassembled WGS sequence"/>
</dbReference>
<evidence type="ECO:0000313" key="2">
    <source>
        <dbReference type="EMBL" id="GAA4382037.1"/>
    </source>
</evidence>
<dbReference type="InterPro" id="IPR038721">
    <property type="entry name" value="IS701-like_DDE_dom"/>
</dbReference>
<keyword evidence="3" id="KW-1185">Reference proteome</keyword>
<comment type="caution">
    <text evidence="2">The sequence shown here is derived from an EMBL/GenBank/DDBJ whole genome shotgun (WGS) entry which is preliminary data.</text>
</comment>
<evidence type="ECO:0000313" key="3">
    <source>
        <dbReference type="Proteomes" id="UP001500454"/>
    </source>
</evidence>
<name>A0ABP8IZF0_9BACT</name>
<accession>A0ABP8IZF0</accession>
<dbReference type="SUPFAM" id="SSF53098">
    <property type="entry name" value="Ribonuclease H-like"/>
    <property type="match status" value="1"/>
</dbReference>
<gene>
    <name evidence="2" type="ORF">GCM10023186_22010</name>
</gene>
<proteinExistence type="predicted"/>
<dbReference type="Pfam" id="PF13546">
    <property type="entry name" value="DDE_5"/>
    <property type="match status" value="1"/>
</dbReference>
<reference evidence="3" key="1">
    <citation type="journal article" date="2019" name="Int. J. Syst. Evol. Microbiol.">
        <title>The Global Catalogue of Microorganisms (GCM) 10K type strain sequencing project: providing services to taxonomists for standard genome sequencing and annotation.</title>
        <authorList>
            <consortium name="The Broad Institute Genomics Platform"/>
            <consortium name="The Broad Institute Genome Sequencing Center for Infectious Disease"/>
            <person name="Wu L."/>
            <person name="Ma J."/>
        </authorList>
    </citation>
    <scope>NUCLEOTIDE SEQUENCE [LARGE SCALE GENOMIC DNA]</scope>
    <source>
        <strain evidence="3">JCM 17924</strain>
    </source>
</reference>
<dbReference type="InterPro" id="IPR012337">
    <property type="entry name" value="RNaseH-like_sf"/>
</dbReference>
<protein>
    <recommendedName>
        <fullName evidence="1">Transposase IS701-like DDE domain-containing protein</fullName>
    </recommendedName>
</protein>
<dbReference type="EMBL" id="BAABHA010000004">
    <property type="protein sequence ID" value="GAA4382037.1"/>
    <property type="molecule type" value="Genomic_DNA"/>
</dbReference>
<organism evidence="2 3">
    <name type="scientific">Hymenobacter koreensis</name>
    <dbReference type="NCBI Taxonomy" id="1084523"/>
    <lineage>
        <taxon>Bacteria</taxon>
        <taxon>Pseudomonadati</taxon>
        <taxon>Bacteroidota</taxon>
        <taxon>Cytophagia</taxon>
        <taxon>Cytophagales</taxon>
        <taxon>Hymenobacteraceae</taxon>
        <taxon>Hymenobacter</taxon>
    </lineage>
</organism>
<dbReference type="RefSeq" id="WP_345224130.1">
    <property type="nucleotide sequence ID" value="NZ_BAABHA010000004.1"/>
</dbReference>